<keyword evidence="3" id="KW-1185">Reference proteome</keyword>
<evidence type="ECO:0000313" key="2">
    <source>
        <dbReference type="EMBL" id="KFD56987.1"/>
    </source>
</evidence>
<feature type="non-terminal residue" evidence="2">
    <location>
        <position position="59"/>
    </location>
</feature>
<organism evidence="2 3">
    <name type="scientific">Trichuris suis</name>
    <name type="common">pig whipworm</name>
    <dbReference type="NCBI Taxonomy" id="68888"/>
    <lineage>
        <taxon>Eukaryota</taxon>
        <taxon>Metazoa</taxon>
        <taxon>Ecdysozoa</taxon>
        <taxon>Nematoda</taxon>
        <taxon>Enoplea</taxon>
        <taxon>Dorylaimia</taxon>
        <taxon>Trichinellida</taxon>
        <taxon>Trichuridae</taxon>
        <taxon>Trichuris</taxon>
    </lineage>
</organism>
<dbReference type="AlphaFoldDB" id="A0A085MIE1"/>
<evidence type="ECO:0000313" key="3">
    <source>
        <dbReference type="Proteomes" id="UP000030764"/>
    </source>
</evidence>
<reference evidence="2 3" key="1">
    <citation type="journal article" date="2014" name="Nat. Genet.">
        <title>Genome and transcriptome of the porcine whipworm Trichuris suis.</title>
        <authorList>
            <person name="Jex A.R."/>
            <person name="Nejsum P."/>
            <person name="Schwarz E.M."/>
            <person name="Hu L."/>
            <person name="Young N.D."/>
            <person name="Hall R.S."/>
            <person name="Korhonen P.K."/>
            <person name="Liao S."/>
            <person name="Thamsborg S."/>
            <person name="Xia J."/>
            <person name="Xu P."/>
            <person name="Wang S."/>
            <person name="Scheerlinck J.P."/>
            <person name="Hofmann A."/>
            <person name="Sternberg P.W."/>
            <person name="Wang J."/>
            <person name="Gasser R.B."/>
        </authorList>
    </citation>
    <scope>NUCLEOTIDE SEQUENCE [LARGE SCALE GENOMIC DNA]</scope>
    <source>
        <strain evidence="2">DCEP-RM93M</strain>
    </source>
</reference>
<sequence length="59" mass="6450">GACRGDRDILHRRPSVGGETGQTRRARRGERRIPSRGRRCIGFLESGVAAIPSGVFDMV</sequence>
<gene>
    <name evidence="2" type="ORF">M513_02244</name>
</gene>
<name>A0A085MIE1_9BILA</name>
<feature type="compositionally biased region" description="Basic and acidic residues" evidence="1">
    <location>
        <begin position="1"/>
        <end position="11"/>
    </location>
</feature>
<evidence type="ECO:0000256" key="1">
    <source>
        <dbReference type="SAM" id="MobiDB-lite"/>
    </source>
</evidence>
<dbReference type="EMBL" id="KL363191">
    <property type="protein sequence ID" value="KFD56987.1"/>
    <property type="molecule type" value="Genomic_DNA"/>
</dbReference>
<dbReference type="Proteomes" id="UP000030764">
    <property type="component" value="Unassembled WGS sequence"/>
</dbReference>
<feature type="non-terminal residue" evidence="2">
    <location>
        <position position="1"/>
    </location>
</feature>
<feature type="region of interest" description="Disordered" evidence="1">
    <location>
        <begin position="1"/>
        <end position="32"/>
    </location>
</feature>
<proteinExistence type="predicted"/>
<protein>
    <submittedName>
        <fullName evidence="2">Uncharacterized protein</fullName>
    </submittedName>
</protein>
<accession>A0A085MIE1</accession>